<keyword evidence="4 6" id="KW-0964">Secreted</keyword>
<evidence type="ECO:0000256" key="2">
    <source>
        <dbReference type="ARBA" id="ARBA00005581"/>
    </source>
</evidence>
<dbReference type="EMBL" id="JABTTQ020003286">
    <property type="protein sequence ID" value="KAK6118863.1"/>
    <property type="molecule type" value="Genomic_DNA"/>
</dbReference>
<keyword evidence="5 6" id="KW-0732">Signal</keyword>
<accession>A0ABR0U9D6</accession>
<sequence>MTIINFITYFFLIIIFLRKINACSFTPEYELEIFNGLPPGSPPLTFRCASKDNDLGYHTLNVNQTYQWTFCQNFFRNTLYFCNFQWGSKHQGFEVFNSKRSKDCDGGLCFWLAKSDGIYFKSYTSNLVKKFDWQ</sequence>
<evidence type="ECO:0000256" key="6">
    <source>
        <dbReference type="RuleBase" id="RU367044"/>
    </source>
</evidence>
<dbReference type="InterPro" id="IPR010264">
    <property type="entry name" value="Self-incomp_S1"/>
</dbReference>
<organism evidence="7 8">
    <name type="scientific">Rehmannia glutinosa</name>
    <name type="common">Chinese foxglove</name>
    <dbReference type="NCBI Taxonomy" id="99300"/>
    <lineage>
        <taxon>Eukaryota</taxon>
        <taxon>Viridiplantae</taxon>
        <taxon>Streptophyta</taxon>
        <taxon>Embryophyta</taxon>
        <taxon>Tracheophyta</taxon>
        <taxon>Spermatophyta</taxon>
        <taxon>Magnoliopsida</taxon>
        <taxon>eudicotyledons</taxon>
        <taxon>Gunneridae</taxon>
        <taxon>Pentapetalae</taxon>
        <taxon>asterids</taxon>
        <taxon>lamiids</taxon>
        <taxon>Lamiales</taxon>
        <taxon>Orobanchaceae</taxon>
        <taxon>Rehmannieae</taxon>
        <taxon>Rehmannia</taxon>
    </lineage>
</organism>
<dbReference type="PANTHER" id="PTHR31232">
    <property type="match status" value="1"/>
</dbReference>
<evidence type="ECO:0000313" key="7">
    <source>
        <dbReference type="EMBL" id="KAK6118863.1"/>
    </source>
</evidence>
<gene>
    <name evidence="7" type="ORF">DH2020_047394</name>
</gene>
<evidence type="ECO:0000313" key="8">
    <source>
        <dbReference type="Proteomes" id="UP001318860"/>
    </source>
</evidence>
<feature type="signal peptide" evidence="6">
    <location>
        <begin position="1"/>
        <end position="22"/>
    </location>
</feature>
<evidence type="ECO:0000256" key="5">
    <source>
        <dbReference type="ARBA" id="ARBA00022729"/>
    </source>
</evidence>
<protein>
    <recommendedName>
        <fullName evidence="6">S-protein homolog</fullName>
    </recommendedName>
</protein>
<evidence type="ECO:0000256" key="3">
    <source>
        <dbReference type="ARBA" id="ARBA00022471"/>
    </source>
</evidence>
<evidence type="ECO:0000256" key="4">
    <source>
        <dbReference type="ARBA" id="ARBA00022525"/>
    </source>
</evidence>
<keyword evidence="3 6" id="KW-0713">Self-incompatibility</keyword>
<comment type="caution">
    <text evidence="7">The sequence shown here is derived from an EMBL/GenBank/DDBJ whole genome shotgun (WGS) entry which is preliminary data.</text>
</comment>
<keyword evidence="8" id="KW-1185">Reference proteome</keyword>
<name>A0ABR0U9D6_REHGL</name>
<dbReference type="PANTHER" id="PTHR31232:SF155">
    <property type="entry name" value="PLANT SELF-INCOMPATIBILITY PROTEIN S1 FAMILY"/>
    <property type="match status" value="1"/>
</dbReference>
<feature type="chain" id="PRO_5045011563" description="S-protein homolog" evidence="6">
    <location>
        <begin position="23"/>
        <end position="134"/>
    </location>
</feature>
<evidence type="ECO:0000256" key="1">
    <source>
        <dbReference type="ARBA" id="ARBA00004613"/>
    </source>
</evidence>
<comment type="similarity">
    <text evidence="2 6">Belongs to the plant self-incompatibility (S1) protein family.</text>
</comment>
<dbReference type="Proteomes" id="UP001318860">
    <property type="component" value="Unassembled WGS sequence"/>
</dbReference>
<proteinExistence type="inferred from homology"/>
<dbReference type="Pfam" id="PF05938">
    <property type="entry name" value="Self-incomp_S1"/>
    <property type="match status" value="1"/>
</dbReference>
<comment type="subcellular location">
    <subcellularLocation>
        <location evidence="1 6">Secreted</location>
    </subcellularLocation>
</comment>
<reference evidence="7 8" key="1">
    <citation type="journal article" date="2021" name="Comput. Struct. Biotechnol. J.">
        <title>De novo genome assembly of the potent medicinal plant Rehmannia glutinosa using nanopore technology.</title>
        <authorList>
            <person name="Ma L."/>
            <person name="Dong C."/>
            <person name="Song C."/>
            <person name="Wang X."/>
            <person name="Zheng X."/>
            <person name="Niu Y."/>
            <person name="Chen S."/>
            <person name="Feng W."/>
        </authorList>
    </citation>
    <scope>NUCLEOTIDE SEQUENCE [LARGE SCALE GENOMIC DNA]</scope>
    <source>
        <strain evidence="7">DH-2019</strain>
    </source>
</reference>